<dbReference type="Gene3D" id="1.20.1250.20">
    <property type="entry name" value="MFS general substrate transporter like domains"/>
    <property type="match status" value="1"/>
</dbReference>
<evidence type="ECO:0000313" key="8">
    <source>
        <dbReference type="EMBL" id="KAG2173956.1"/>
    </source>
</evidence>
<evidence type="ECO:0000256" key="5">
    <source>
        <dbReference type="ARBA" id="ARBA00023136"/>
    </source>
</evidence>
<dbReference type="AlphaFoldDB" id="A0A8H7PIN0"/>
<feature type="transmembrane region" description="Helical" evidence="6">
    <location>
        <begin position="448"/>
        <end position="468"/>
    </location>
</feature>
<feature type="domain" description="Major facilitator superfamily (MFS) profile" evidence="7">
    <location>
        <begin position="80"/>
        <end position="506"/>
    </location>
</feature>
<dbReference type="GO" id="GO:0016020">
    <property type="term" value="C:membrane"/>
    <property type="evidence" value="ECO:0007669"/>
    <property type="project" value="UniProtKB-SubCell"/>
</dbReference>
<feature type="transmembrane region" description="Helical" evidence="6">
    <location>
        <begin position="411"/>
        <end position="436"/>
    </location>
</feature>
<dbReference type="EMBL" id="JAEPRA010000017">
    <property type="protein sequence ID" value="KAG2173956.1"/>
    <property type="molecule type" value="Genomic_DNA"/>
</dbReference>
<keyword evidence="4 6" id="KW-1133">Transmembrane helix</keyword>
<keyword evidence="5 6" id="KW-0472">Membrane</keyword>
<organism evidence="8 9">
    <name type="scientific">Umbelopsis vinacea</name>
    <dbReference type="NCBI Taxonomy" id="44442"/>
    <lineage>
        <taxon>Eukaryota</taxon>
        <taxon>Fungi</taxon>
        <taxon>Fungi incertae sedis</taxon>
        <taxon>Mucoromycota</taxon>
        <taxon>Mucoromycotina</taxon>
        <taxon>Umbelopsidomycetes</taxon>
        <taxon>Umbelopsidales</taxon>
        <taxon>Umbelopsidaceae</taxon>
        <taxon>Umbelopsis</taxon>
    </lineage>
</organism>
<dbReference type="OrthoDB" id="1935484at2759"/>
<dbReference type="InterPro" id="IPR011701">
    <property type="entry name" value="MFS"/>
</dbReference>
<feature type="transmembrane region" description="Helical" evidence="6">
    <location>
        <begin position="358"/>
        <end position="377"/>
    </location>
</feature>
<keyword evidence="9" id="KW-1185">Reference proteome</keyword>
<evidence type="ECO:0000256" key="4">
    <source>
        <dbReference type="ARBA" id="ARBA00022989"/>
    </source>
</evidence>
<dbReference type="InterPro" id="IPR036259">
    <property type="entry name" value="MFS_trans_sf"/>
</dbReference>
<feature type="transmembrane region" description="Helical" evidence="6">
    <location>
        <begin position="321"/>
        <end position="338"/>
    </location>
</feature>
<feature type="transmembrane region" description="Helical" evidence="6">
    <location>
        <begin position="240"/>
        <end position="261"/>
    </location>
</feature>
<feature type="transmembrane region" description="Helical" evidence="6">
    <location>
        <begin position="177"/>
        <end position="196"/>
    </location>
</feature>
<dbReference type="GO" id="GO:0022857">
    <property type="term" value="F:transmembrane transporter activity"/>
    <property type="evidence" value="ECO:0007669"/>
    <property type="project" value="InterPro"/>
</dbReference>
<dbReference type="Pfam" id="PF07690">
    <property type="entry name" value="MFS_1"/>
    <property type="match status" value="1"/>
</dbReference>
<comment type="subcellular location">
    <subcellularLocation>
        <location evidence="1">Membrane</location>
        <topology evidence="1">Multi-pass membrane protein</topology>
    </subcellularLocation>
</comment>
<evidence type="ECO:0000256" key="2">
    <source>
        <dbReference type="ARBA" id="ARBA00022448"/>
    </source>
</evidence>
<evidence type="ECO:0000259" key="7">
    <source>
        <dbReference type="PROSITE" id="PS50850"/>
    </source>
</evidence>
<gene>
    <name evidence="8" type="ORF">INT44_000069</name>
</gene>
<protein>
    <recommendedName>
        <fullName evidence="7">Major facilitator superfamily (MFS) profile domain-containing protein</fullName>
    </recommendedName>
</protein>
<sequence length="539" mass="61564">MPGSLDTLKADSGLDRKVDQDAKILNVEDIVVSESDFSDDKLATYYKPREDYEGYHRFDPKAVWTEEEERVLLKKIDWRIMVWCCIMFVALQLDRGNISNALTDDFLTDLGLTTNDYNTGQTIFLVCFLLMELPSQLVSKKLGPDRWIPIQMTLWSIVAMSQSRINSRTSFFATRGLLGGLEGGFIPDIVLYLSYFYKGDELPIRLSYFWVSLTSTTVIGSFLAYGLLHLRGVNGWEGWRYLFLIEGLLTLIVGIVSFFYLPPSPTQTKGFLRGKGWFSEREEIIMVNRVLRDDPSKGDMNNRTAVGPRDLWRSLCDYDNWGLYLLGLLAYIPMSPPAGYLTLTLKNLGFGTFNSNLLTIPGSVLFMINNLLLAYFSKWVKERALTSMAGVLWALPLLIALETIATDTNPWIRYAILILLVGYPYCHPILVGWNSINSNTVRTRTVSAAVYNMMVQIGGIVASNIYRADDAPFYKRGNKVLIGICVFDIFLFLGVKLYYIQRNKYKAKIWEAYTAEEKEHYLATTKHKGNKRLDFQFHH</sequence>
<dbReference type="PANTHER" id="PTHR43791:SF65">
    <property type="entry name" value="MAJOR FACILITATOR SUPERFAMILY (MFS) PROFILE DOMAIN-CONTAINING PROTEIN-RELATED"/>
    <property type="match status" value="1"/>
</dbReference>
<dbReference type="FunFam" id="1.20.1250.20:FF:000247">
    <property type="entry name" value="MFS general substrate transporter"/>
    <property type="match status" value="1"/>
</dbReference>
<accession>A0A8H7PIN0</accession>
<feature type="transmembrane region" description="Helical" evidence="6">
    <location>
        <begin position="384"/>
        <end position="405"/>
    </location>
</feature>
<evidence type="ECO:0000313" key="9">
    <source>
        <dbReference type="Proteomes" id="UP000612746"/>
    </source>
</evidence>
<keyword evidence="3 6" id="KW-0812">Transmembrane</keyword>
<dbReference type="Proteomes" id="UP000612746">
    <property type="component" value="Unassembled WGS sequence"/>
</dbReference>
<proteinExistence type="predicted"/>
<dbReference type="SUPFAM" id="SSF103473">
    <property type="entry name" value="MFS general substrate transporter"/>
    <property type="match status" value="1"/>
</dbReference>
<feature type="transmembrane region" description="Helical" evidence="6">
    <location>
        <begin position="208"/>
        <end position="228"/>
    </location>
</feature>
<dbReference type="FunFam" id="1.20.1250.20:FF:000106">
    <property type="entry name" value="MFS transporter, putative"/>
    <property type="match status" value="1"/>
</dbReference>
<evidence type="ECO:0000256" key="3">
    <source>
        <dbReference type="ARBA" id="ARBA00022692"/>
    </source>
</evidence>
<comment type="caution">
    <text evidence="8">The sequence shown here is derived from an EMBL/GenBank/DDBJ whole genome shotgun (WGS) entry which is preliminary data.</text>
</comment>
<keyword evidence="2" id="KW-0813">Transport</keyword>
<reference evidence="8" key="1">
    <citation type="submission" date="2020-12" db="EMBL/GenBank/DDBJ databases">
        <title>Metabolic potential, ecology and presence of endohyphal bacteria is reflected in genomic diversity of Mucoromycotina.</title>
        <authorList>
            <person name="Muszewska A."/>
            <person name="Okrasinska A."/>
            <person name="Steczkiewicz K."/>
            <person name="Drgas O."/>
            <person name="Orlowska M."/>
            <person name="Perlinska-Lenart U."/>
            <person name="Aleksandrzak-Piekarczyk T."/>
            <person name="Szatraj K."/>
            <person name="Zielenkiewicz U."/>
            <person name="Pilsyk S."/>
            <person name="Malc E."/>
            <person name="Mieczkowski P."/>
            <person name="Kruszewska J.S."/>
            <person name="Biernat P."/>
            <person name="Pawlowska J."/>
        </authorList>
    </citation>
    <scope>NUCLEOTIDE SEQUENCE</scope>
    <source>
        <strain evidence="8">WA0000051536</strain>
    </source>
</reference>
<name>A0A8H7PIN0_9FUNG</name>
<dbReference type="PROSITE" id="PS50850">
    <property type="entry name" value="MFS"/>
    <property type="match status" value="1"/>
</dbReference>
<dbReference type="PANTHER" id="PTHR43791">
    <property type="entry name" value="PERMEASE-RELATED"/>
    <property type="match status" value="1"/>
</dbReference>
<feature type="transmembrane region" description="Helical" evidence="6">
    <location>
        <begin position="480"/>
        <end position="499"/>
    </location>
</feature>
<evidence type="ECO:0000256" key="6">
    <source>
        <dbReference type="SAM" id="Phobius"/>
    </source>
</evidence>
<dbReference type="InterPro" id="IPR020846">
    <property type="entry name" value="MFS_dom"/>
</dbReference>
<evidence type="ECO:0000256" key="1">
    <source>
        <dbReference type="ARBA" id="ARBA00004141"/>
    </source>
</evidence>